<dbReference type="EMBL" id="JBFOLJ010000009">
    <property type="protein sequence ID" value="KAL2509313.1"/>
    <property type="molecule type" value="Genomic_DNA"/>
</dbReference>
<dbReference type="Proteomes" id="UP001604277">
    <property type="component" value="Unassembled WGS sequence"/>
</dbReference>
<keyword evidence="2" id="KW-1185">Reference proteome</keyword>
<evidence type="ECO:0000313" key="2">
    <source>
        <dbReference type="Proteomes" id="UP001604277"/>
    </source>
</evidence>
<evidence type="ECO:0000313" key="1">
    <source>
        <dbReference type="EMBL" id="KAL2509313.1"/>
    </source>
</evidence>
<reference evidence="2" key="1">
    <citation type="submission" date="2024-07" db="EMBL/GenBank/DDBJ databases">
        <title>Two chromosome-level genome assemblies of Korean endemic species Abeliophyllum distichum and Forsythia ovata (Oleaceae).</title>
        <authorList>
            <person name="Jang H."/>
        </authorList>
    </citation>
    <scope>NUCLEOTIDE SEQUENCE [LARGE SCALE GENOMIC DNA]</scope>
</reference>
<comment type="caution">
    <text evidence="1">The sequence shown here is derived from an EMBL/GenBank/DDBJ whole genome shotgun (WGS) entry which is preliminary data.</text>
</comment>
<dbReference type="AlphaFoldDB" id="A0ABD1T9U8"/>
<name>A0ABD1T9U8_9LAMI</name>
<sequence>MLAGELESQQLMSATLQANLDSGQCSSQSSSSALKVEIGAASEGLKFGHISMMGRKRLMEDAVSVAPPGKVGREWAAYSADLLRCQQVGRISCPPEGSRSELYRNCMNQYCKIT</sequence>
<protein>
    <submittedName>
        <fullName evidence="1">Uncharacterized protein</fullName>
    </submittedName>
</protein>
<proteinExistence type="predicted"/>
<organism evidence="1 2">
    <name type="scientific">Forsythia ovata</name>
    <dbReference type="NCBI Taxonomy" id="205694"/>
    <lineage>
        <taxon>Eukaryota</taxon>
        <taxon>Viridiplantae</taxon>
        <taxon>Streptophyta</taxon>
        <taxon>Embryophyta</taxon>
        <taxon>Tracheophyta</taxon>
        <taxon>Spermatophyta</taxon>
        <taxon>Magnoliopsida</taxon>
        <taxon>eudicotyledons</taxon>
        <taxon>Gunneridae</taxon>
        <taxon>Pentapetalae</taxon>
        <taxon>asterids</taxon>
        <taxon>lamiids</taxon>
        <taxon>Lamiales</taxon>
        <taxon>Oleaceae</taxon>
        <taxon>Forsythieae</taxon>
        <taxon>Forsythia</taxon>
    </lineage>
</organism>
<accession>A0ABD1T9U8</accession>
<gene>
    <name evidence="1" type="ORF">Fot_32960</name>
</gene>